<dbReference type="Pfam" id="PF13591">
    <property type="entry name" value="MerR_2"/>
    <property type="match status" value="1"/>
</dbReference>
<protein>
    <recommendedName>
        <fullName evidence="3">MerR family transcriptional regulator</fullName>
    </recommendedName>
</protein>
<organism evidence="1 2">
    <name type="scientific">Formimonas warabiya</name>
    <dbReference type="NCBI Taxonomy" id="1761012"/>
    <lineage>
        <taxon>Bacteria</taxon>
        <taxon>Bacillati</taxon>
        <taxon>Bacillota</taxon>
        <taxon>Clostridia</taxon>
        <taxon>Eubacteriales</taxon>
        <taxon>Peptococcaceae</taxon>
        <taxon>Candidatus Formimonas</taxon>
    </lineage>
</organism>
<accession>A0A3G1L1R0</accession>
<dbReference type="AlphaFoldDB" id="A0A3G1L1R0"/>
<sequence>MLCQCPGVWKESGLTVAEVAYEAGIDPALVQKLLELGLINYQGRISNPRISRSEVTKIRQMVRLRRDLGINWSGVSLVLDLLEEIQALREEIKKLQSW</sequence>
<dbReference type="EMBL" id="CP017634">
    <property type="protein sequence ID" value="ATW28733.1"/>
    <property type="molecule type" value="Genomic_DNA"/>
</dbReference>
<evidence type="ECO:0000313" key="1">
    <source>
        <dbReference type="EMBL" id="ATW28733.1"/>
    </source>
</evidence>
<reference evidence="1 2" key="1">
    <citation type="submission" date="2016-10" db="EMBL/GenBank/DDBJ databases">
        <title>Complete Genome Sequence of Peptococcaceae strain DCMF.</title>
        <authorList>
            <person name="Edwards R.J."/>
            <person name="Holland S.I."/>
            <person name="Deshpande N.P."/>
            <person name="Wong Y.K."/>
            <person name="Ertan H."/>
            <person name="Manefield M."/>
            <person name="Russell T.L."/>
            <person name="Lee M.J."/>
        </authorList>
    </citation>
    <scope>NUCLEOTIDE SEQUENCE [LARGE SCALE GENOMIC DNA]</scope>
    <source>
        <strain evidence="1 2">DCMF</strain>
    </source>
</reference>
<evidence type="ECO:0000313" key="2">
    <source>
        <dbReference type="Proteomes" id="UP000323521"/>
    </source>
</evidence>
<dbReference type="Proteomes" id="UP000323521">
    <property type="component" value="Chromosome"/>
</dbReference>
<dbReference type="Gene3D" id="1.10.1660.10">
    <property type="match status" value="1"/>
</dbReference>
<gene>
    <name evidence="1" type="ORF">DCMF_18690</name>
</gene>
<dbReference type="KEGG" id="fwa:DCMF_18690"/>
<name>A0A3G1L1R0_FORW1</name>
<keyword evidence="2" id="KW-1185">Reference proteome</keyword>
<evidence type="ECO:0008006" key="3">
    <source>
        <dbReference type="Google" id="ProtNLM"/>
    </source>
</evidence>
<proteinExistence type="predicted"/>